<dbReference type="Proteomes" id="UP001054821">
    <property type="component" value="Chromosome 4"/>
</dbReference>
<comment type="caution">
    <text evidence="3">The sequence shown here is derived from an EMBL/GenBank/DDBJ whole genome shotgun (WGS) entry which is preliminary data.</text>
</comment>
<feature type="domain" description="Aminotransferase-like plant mobile" evidence="2">
    <location>
        <begin position="116"/>
        <end position="471"/>
    </location>
</feature>
<keyword evidence="4" id="KW-1185">Reference proteome</keyword>
<dbReference type="InterPro" id="IPR044824">
    <property type="entry name" value="MAIN-like"/>
</dbReference>
<evidence type="ECO:0000313" key="3">
    <source>
        <dbReference type="EMBL" id="KAI5334516.1"/>
    </source>
</evidence>
<dbReference type="EMBL" id="JAJFAZ020000004">
    <property type="protein sequence ID" value="KAI5334516.1"/>
    <property type="molecule type" value="Genomic_DNA"/>
</dbReference>
<feature type="compositionally biased region" description="Basic and acidic residues" evidence="1">
    <location>
        <begin position="548"/>
        <end position="559"/>
    </location>
</feature>
<dbReference type="Pfam" id="PF10536">
    <property type="entry name" value="PMD"/>
    <property type="match status" value="1"/>
</dbReference>
<dbReference type="AlphaFoldDB" id="A0AAD4W2R1"/>
<dbReference type="PANTHER" id="PTHR46033:SF8">
    <property type="entry name" value="PROTEIN MAINTENANCE OF MERISTEMS-LIKE"/>
    <property type="match status" value="1"/>
</dbReference>
<gene>
    <name evidence="3" type="ORF">L3X38_024649</name>
</gene>
<dbReference type="InterPro" id="IPR019557">
    <property type="entry name" value="AminoTfrase-like_pln_mobile"/>
</dbReference>
<feature type="compositionally biased region" description="Basic residues" evidence="1">
    <location>
        <begin position="538"/>
        <end position="547"/>
    </location>
</feature>
<evidence type="ECO:0000313" key="4">
    <source>
        <dbReference type="Proteomes" id="UP001054821"/>
    </source>
</evidence>
<feature type="region of interest" description="Disordered" evidence="1">
    <location>
        <begin position="530"/>
        <end position="559"/>
    </location>
</feature>
<proteinExistence type="predicted"/>
<protein>
    <recommendedName>
        <fullName evidence="2">Aminotransferase-like plant mobile domain-containing protein</fullName>
    </recommendedName>
</protein>
<reference evidence="3 4" key="1">
    <citation type="journal article" date="2022" name="G3 (Bethesda)">
        <title>Whole-genome sequence and methylome profiling of the almond [Prunus dulcis (Mill.) D.A. Webb] cultivar 'Nonpareil'.</title>
        <authorList>
            <person name="D'Amico-Willman K.M."/>
            <person name="Ouma W.Z."/>
            <person name="Meulia T."/>
            <person name="Sideli G.M."/>
            <person name="Gradziel T.M."/>
            <person name="Fresnedo-Ramirez J."/>
        </authorList>
    </citation>
    <scope>NUCLEOTIDE SEQUENCE [LARGE SCALE GENOMIC DNA]</scope>
    <source>
        <strain evidence="3">Clone GOH B32 T37-40</strain>
    </source>
</reference>
<dbReference type="GO" id="GO:0010073">
    <property type="term" value="P:meristem maintenance"/>
    <property type="evidence" value="ECO:0007669"/>
    <property type="project" value="InterPro"/>
</dbReference>
<evidence type="ECO:0000259" key="2">
    <source>
        <dbReference type="Pfam" id="PF10536"/>
    </source>
</evidence>
<dbReference type="PANTHER" id="PTHR46033">
    <property type="entry name" value="PROTEIN MAIN-LIKE 2"/>
    <property type="match status" value="1"/>
</dbReference>
<accession>A0AAD4W2R1</accession>
<organism evidence="3 4">
    <name type="scientific">Prunus dulcis</name>
    <name type="common">Almond</name>
    <name type="synonym">Amygdalus dulcis</name>
    <dbReference type="NCBI Taxonomy" id="3755"/>
    <lineage>
        <taxon>Eukaryota</taxon>
        <taxon>Viridiplantae</taxon>
        <taxon>Streptophyta</taxon>
        <taxon>Embryophyta</taxon>
        <taxon>Tracheophyta</taxon>
        <taxon>Spermatophyta</taxon>
        <taxon>Magnoliopsida</taxon>
        <taxon>eudicotyledons</taxon>
        <taxon>Gunneridae</taxon>
        <taxon>Pentapetalae</taxon>
        <taxon>rosids</taxon>
        <taxon>fabids</taxon>
        <taxon>Rosales</taxon>
        <taxon>Rosaceae</taxon>
        <taxon>Amygdaloideae</taxon>
        <taxon>Amygdaleae</taxon>
        <taxon>Prunus</taxon>
    </lineage>
</organism>
<evidence type="ECO:0000256" key="1">
    <source>
        <dbReference type="SAM" id="MobiDB-lite"/>
    </source>
</evidence>
<sequence>MGETLPKFRQKSRSLVSGLDIGVMSGIPQDLPRVLGNSGRVVSISYSPKPISVAWMGSTIDPGPIDISVLYDQDNHISSAIWDGQERGVLRCHEHSSMLEQWKLTAKQIELVEKAGFGYFRTIPTISLDNSLISALVERWRRETNTFHLPVGEMTITLEDVVLLLGLPVDGKPVMGVTRTPGKVCENLLGKVPEDLNGGMVKLTWLKECFSKCPEDAPVEETERHTRAYLLYLVGCTIFSTTTGNKVSVMYLPLFEKFDEAGKFAWGAAALAFLYRALGNASLKSQSTISGSLTLLQCWSYYRLNVGNPKFNDEPNDGCFPFALRWKGRASGPRSNSNIVSYRKALDSLQPSDVKWLPYKDLDSSSSVEDIKESLILRASKTVLICFDKAERHLPDRCLRQFGMLQPVPMDVPRWERKIRALDQGSDLSKETDLQLKGKNQAELREWLERRLRIVQVEEVVDEIKYMEWYERITRKFVGRPESLESEFQRIVAAMREIADIADSFPADRMDSRDRKSLDEIKNAAHKSLMDLVGDSKKGRRKIATKRKREDDPTIKDDY</sequence>
<name>A0AAD4W2R1_PRUDU</name>